<evidence type="ECO:0000313" key="2">
    <source>
        <dbReference type="EMBL" id="WOG81858.1"/>
    </source>
</evidence>
<dbReference type="Gene3D" id="3.40.50.1000">
    <property type="entry name" value="HAD superfamily/HAD-like"/>
    <property type="match status" value="1"/>
</dbReference>
<keyword evidence="1" id="KW-0460">Magnesium</keyword>
<dbReference type="Proteomes" id="UP000077755">
    <property type="component" value="Chromosome 1"/>
</dbReference>
<dbReference type="AlphaFoldDB" id="A0A175YCL0"/>
<proteinExistence type="predicted"/>
<accession>A0A175YCL0</accession>
<organism evidence="2 3">
    <name type="scientific">Daucus carota subsp. sativus</name>
    <name type="common">Carrot</name>
    <dbReference type="NCBI Taxonomy" id="79200"/>
    <lineage>
        <taxon>Eukaryota</taxon>
        <taxon>Viridiplantae</taxon>
        <taxon>Streptophyta</taxon>
        <taxon>Embryophyta</taxon>
        <taxon>Tracheophyta</taxon>
        <taxon>Spermatophyta</taxon>
        <taxon>Magnoliopsida</taxon>
        <taxon>eudicotyledons</taxon>
        <taxon>Gunneridae</taxon>
        <taxon>Pentapetalae</taxon>
        <taxon>asterids</taxon>
        <taxon>campanulids</taxon>
        <taxon>Apiales</taxon>
        <taxon>Apiaceae</taxon>
        <taxon>Apioideae</taxon>
        <taxon>Scandiceae</taxon>
        <taxon>Daucinae</taxon>
        <taxon>Daucus</taxon>
        <taxon>Daucus sect. Daucus</taxon>
    </lineage>
</organism>
<protein>
    <submittedName>
        <fullName evidence="2">Uncharacterized protein</fullName>
    </submittedName>
</protein>
<reference evidence="2" key="2">
    <citation type="submission" date="2022-03" db="EMBL/GenBank/DDBJ databases">
        <title>Draft title - Genomic analysis of global carrot germplasm unveils the trajectory of domestication and the origin of high carotenoid orange carrot.</title>
        <authorList>
            <person name="Iorizzo M."/>
            <person name="Ellison S."/>
            <person name="Senalik D."/>
            <person name="Macko-Podgorni A."/>
            <person name="Grzebelus D."/>
            <person name="Bostan H."/>
            <person name="Rolling W."/>
            <person name="Curaba J."/>
            <person name="Simon P."/>
        </authorList>
    </citation>
    <scope>NUCLEOTIDE SEQUENCE</scope>
    <source>
        <tissue evidence="2">Leaf</tissue>
    </source>
</reference>
<dbReference type="InterPro" id="IPR023214">
    <property type="entry name" value="HAD_sf"/>
</dbReference>
<dbReference type="Gramene" id="KZM80542">
    <property type="protein sequence ID" value="KZM80542"/>
    <property type="gene ID" value="DCAR_032159"/>
</dbReference>
<reference evidence="2" key="1">
    <citation type="journal article" date="2016" name="Nat. Genet.">
        <title>A high-quality carrot genome assembly provides new insights into carotenoid accumulation and asterid genome evolution.</title>
        <authorList>
            <person name="Iorizzo M."/>
            <person name="Ellison S."/>
            <person name="Senalik D."/>
            <person name="Zeng P."/>
            <person name="Satapoomin P."/>
            <person name="Huang J."/>
            <person name="Bowman M."/>
            <person name="Iovene M."/>
            <person name="Sanseverino W."/>
            <person name="Cavagnaro P."/>
            <person name="Yildiz M."/>
            <person name="Macko-Podgorni A."/>
            <person name="Moranska E."/>
            <person name="Grzebelus E."/>
            <person name="Grzebelus D."/>
            <person name="Ashrafi H."/>
            <person name="Zheng Z."/>
            <person name="Cheng S."/>
            <person name="Spooner D."/>
            <person name="Van Deynze A."/>
            <person name="Simon P."/>
        </authorList>
    </citation>
    <scope>NUCLEOTIDE SEQUENCE</scope>
    <source>
        <tissue evidence="2">Leaf</tissue>
    </source>
</reference>
<dbReference type="PANTHER" id="PTHR42861">
    <property type="entry name" value="CALCIUM-TRANSPORTING ATPASE"/>
    <property type="match status" value="1"/>
</dbReference>
<dbReference type="EMBL" id="CP093343">
    <property type="protein sequence ID" value="WOG81858.1"/>
    <property type="molecule type" value="Genomic_DNA"/>
</dbReference>
<evidence type="ECO:0000256" key="1">
    <source>
        <dbReference type="ARBA" id="ARBA00022842"/>
    </source>
</evidence>
<evidence type="ECO:0000313" key="3">
    <source>
        <dbReference type="Proteomes" id="UP000077755"/>
    </source>
</evidence>
<keyword evidence="3" id="KW-1185">Reference proteome</keyword>
<gene>
    <name evidence="2" type="ORF">DCAR_0101012</name>
</gene>
<dbReference type="InterPro" id="IPR036412">
    <property type="entry name" value="HAD-like_sf"/>
</dbReference>
<sequence length="267" mass="29032">MSIICLQLPFELDYARLYEIIDSDIVKLGEGVTSALCSLKIHDFDHLQHMQRNQQNSSPSAQFLANIDLSGISAGSSNIKKSCVTRGADSGKIRFQLPSSTVLPTPPIDTTEKRNIEPPPSVFLSVNHRPLNSVAGHLFYFSFHLSGTSSPLKLSLIFGSSISSGPFGYSGYVRFWDVRSGKVFWDRLGVAVLLEYSNCLGLVCIVISSGLAILMFFLSVSTSMNEIVNKLQEKNHICGMTGDCVNDPPFLKKAGIGITVVDAPAAQ</sequence>
<name>A0A175YCL0_DAUCS</name>
<dbReference type="SUPFAM" id="SSF56784">
    <property type="entry name" value="HAD-like"/>
    <property type="match status" value="1"/>
</dbReference>